<gene>
    <name evidence="1" type="ORF">AWC31_09100</name>
</gene>
<dbReference type="EMBL" id="LQQA01000034">
    <property type="protein sequence ID" value="ORX09106.1"/>
    <property type="molecule type" value="Genomic_DNA"/>
</dbReference>
<sequence length="270" mass="28855">MTAARAQRDAAAAAMRRQSGTDPVQIARRIAAALNAPPSVPDFDWNFVWATALTVDGTIVVANSYGLAYIPAGVNLPTQVRMATADESIPPGERAKWAAYPYLALQGWAQHTGTSLRAVFGTDDQLQGIDPGAPKIILLEQDIPPDGTMQGRSRLEVVAPEAAARLASVRDADLTNLLPLRPADDTPPADNTDALWFDMLKPLMQSGTGTEIAHLEAFVAYANNEYELALHRAHTAPDAVAQRAAIADWVYWQHVSVLVSDGLVGSAPKG</sequence>
<accession>A0A1X2ESQ2</accession>
<name>A0A1X2ESQ2_9MYCO</name>
<organism evidence="1 2">
    <name type="scientific">Mycolicibacterium wolinskyi</name>
    <dbReference type="NCBI Taxonomy" id="59750"/>
    <lineage>
        <taxon>Bacteria</taxon>
        <taxon>Bacillati</taxon>
        <taxon>Actinomycetota</taxon>
        <taxon>Actinomycetes</taxon>
        <taxon>Mycobacteriales</taxon>
        <taxon>Mycobacteriaceae</taxon>
        <taxon>Mycolicibacterium</taxon>
    </lineage>
</organism>
<evidence type="ECO:0000313" key="2">
    <source>
        <dbReference type="Proteomes" id="UP000193964"/>
    </source>
</evidence>
<protein>
    <submittedName>
        <fullName evidence="1">Secretion protein EccK</fullName>
    </submittedName>
</protein>
<comment type="caution">
    <text evidence="1">The sequence shown here is derived from an EMBL/GenBank/DDBJ whole genome shotgun (WGS) entry which is preliminary data.</text>
</comment>
<dbReference type="AlphaFoldDB" id="A0A1X2ESQ2"/>
<reference evidence="1 2" key="1">
    <citation type="submission" date="2016-01" db="EMBL/GenBank/DDBJ databases">
        <title>The new phylogeny of the genus Mycobacterium.</title>
        <authorList>
            <person name="Tarcisio F."/>
            <person name="Conor M."/>
            <person name="Antonella G."/>
            <person name="Elisabetta G."/>
            <person name="Giulia F.S."/>
            <person name="Sara T."/>
            <person name="Anna F."/>
            <person name="Clotilde B."/>
            <person name="Roberto B."/>
            <person name="Veronica D.S."/>
            <person name="Fabio R."/>
            <person name="Monica P."/>
            <person name="Olivier J."/>
            <person name="Enrico T."/>
            <person name="Nicola S."/>
        </authorList>
    </citation>
    <scope>NUCLEOTIDE SEQUENCE [LARGE SCALE GENOMIC DNA]</scope>
    <source>
        <strain evidence="1 2">ATCC 700010</strain>
    </source>
</reference>
<dbReference type="Proteomes" id="UP000193964">
    <property type="component" value="Unassembled WGS sequence"/>
</dbReference>
<evidence type="ECO:0000313" key="1">
    <source>
        <dbReference type="EMBL" id="ORX09106.1"/>
    </source>
</evidence>
<proteinExistence type="predicted"/>